<evidence type="ECO:0000313" key="2">
    <source>
        <dbReference type="Proteomes" id="UP000680656"/>
    </source>
</evidence>
<dbReference type="EMBL" id="CP075546">
    <property type="protein sequence ID" value="QVV88665.1"/>
    <property type="molecule type" value="Genomic_DNA"/>
</dbReference>
<dbReference type="Proteomes" id="UP000680656">
    <property type="component" value="Chromosome"/>
</dbReference>
<protein>
    <submittedName>
        <fullName evidence="1">Uncharacterized protein</fullName>
    </submittedName>
</protein>
<accession>A0A8E7EJP2</accession>
<keyword evidence="2" id="KW-1185">Reference proteome</keyword>
<sequence length="96" mass="11218">MRTHYQSEVLSAVYAAMRPDDTLISRQRIEDEVERNPAYYPGLAGRTRIGRRRIITRAMNQSYSFWCESRGVHPSSFVWHIRDLALDLHHTSGVQE</sequence>
<evidence type="ECO:0000313" key="1">
    <source>
        <dbReference type="EMBL" id="QVV88665.1"/>
    </source>
</evidence>
<gene>
    <name evidence="1" type="ORF">KHC33_15295</name>
</gene>
<dbReference type="KEGG" id="mrtj:KHC33_15295"/>
<reference evidence="1 2" key="1">
    <citation type="submission" date="2021-05" db="EMBL/GenBank/DDBJ databases">
        <title>A novel Methanospirillum isolate from a pyrite-forming mixed culture.</title>
        <authorList>
            <person name="Bunk B."/>
            <person name="Sproer C."/>
            <person name="Spring S."/>
            <person name="Pester M."/>
        </authorList>
    </citation>
    <scope>NUCLEOTIDE SEQUENCE [LARGE SCALE GENOMIC DNA]</scope>
    <source>
        <strain evidence="1 2">J.3.6.1-F.2.7.3</strain>
    </source>
</reference>
<dbReference type="RefSeq" id="WP_214419474.1">
    <property type="nucleotide sequence ID" value="NZ_CP075546.1"/>
</dbReference>
<name>A0A8E7EJP2_9EURY</name>
<dbReference type="GeneID" id="65098577"/>
<proteinExistence type="predicted"/>
<organism evidence="1 2">
    <name type="scientific">Methanospirillum purgamenti</name>
    <dbReference type="NCBI Taxonomy" id="2834276"/>
    <lineage>
        <taxon>Archaea</taxon>
        <taxon>Methanobacteriati</taxon>
        <taxon>Methanobacteriota</taxon>
        <taxon>Stenosarchaea group</taxon>
        <taxon>Methanomicrobia</taxon>
        <taxon>Methanomicrobiales</taxon>
        <taxon>Methanospirillaceae</taxon>
        <taxon>Methanospirillum</taxon>
    </lineage>
</organism>
<dbReference type="AlphaFoldDB" id="A0A8E7EJP2"/>